<evidence type="ECO:0000256" key="1">
    <source>
        <dbReference type="SAM" id="Phobius"/>
    </source>
</evidence>
<name>A0A097EXP7_9CAUD</name>
<dbReference type="EMBL" id="KM507819">
    <property type="protein sequence ID" value="AIT14183.1"/>
    <property type="molecule type" value="Genomic_DNA"/>
</dbReference>
<gene>
    <name evidence="2" type="primary">293</name>
    <name evidence="2" type="ORF">PBI_121Q_293</name>
</gene>
<dbReference type="GeneID" id="22111333"/>
<dbReference type="RefSeq" id="YP_009101880.1">
    <property type="nucleotide sequence ID" value="NC_025447.1"/>
</dbReference>
<evidence type="ECO:0000313" key="3">
    <source>
        <dbReference type="Proteomes" id="UP000029889"/>
    </source>
</evidence>
<sequence length="48" mass="5538">MKLYRKYKGVTIRGNAGEYVVSYGLNKISTSSIIVALQYYSIFIMRLK</sequence>
<evidence type="ECO:0000313" key="2">
    <source>
        <dbReference type="EMBL" id="AIT14183.1"/>
    </source>
</evidence>
<dbReference type="KEGG" id="vg:22111333"/>
<keyword evidence="1" id="KW-0472">Membrane</keyword>
<protein>
    <submittedName>
        <fullName evidence="2">Uncharacterized protein</fullName>
    </submittedName>
</protein>
<accession>A0A097EXP7</accession>
<keyword evidence="1" id="KW-0812">Transmembrane</keyword>
<proteinExistence type="predicted"/>
<organism evidence="2 3">
    <name type="scientific">Escherichia phage 121Q</name>
    <dbReference type="NCBI Taxonomy" id="1555202"/>
    <lineage>
        <taxon>Viruses</taxon>
        <taxon>Duplodnaviria</taxon>
        <taxon>Heunggongvirae</taxon>
        <taxon>Uroviricota</taxon>
        <taxon>Caudoviricetes</taxon>
        <taxon>Asteriusvirus</taxon>
        <taxon>Asteriusvirus av121Q</taxon>
    </lineage>
</organism>
<dbReference type="Proteomes" id="UP000029889">
    <property type="component" value="Segment"/>
</dbReference>
<reference evidence="2 3" key="1">
    <citation type="submission" date="2014-09" db="EMBL/GenBank/DDBJ databases">
        <authorList>
            <person name="Lapin J.S."/>
            <person name="Pope W.H."/>
            <person name="Hua J."/>
            <person name="Ford M.E."/>
            <person name="Conway J.F."/>
            <person name="Hatfull G.F."/>
            <person name="Hendrix R.W."/>
        </authorList>
    </citation>
    <scope>NUCLEOTIDE SEQUENCE [LARGE SCALE GENOMIC DNA]</scope>
</reference>
<keyword evidence="3" id="KW-1185">Reference proteome</keyword>
<keyword evidence="1" id="KW-1133">Transmembrane helix</keyword>
<feature type="transmembrane region" description="Helical" evidence="1">
    <location>
        <begin position="28"/>
        <end position="47"/>
    </location>
</feature>